<evidence type="ECO:0008006" key="3">
    <source>
        <dbReference type="Google" id="ProtNLM"/>
    </source>
</evidence>
<reference evidence="1 2" key="1">
    <citation type="submission" date="2023-02" db="EMBL/GenBank/DDBJ databases">
        <title>Description and genomic characterization of Microbulbifer bruguierae sp. nov., isolated from the sediment of mangrove plant Bruguiera sexangula.</title>
        <authorList>
            <person name="Long M."/>
        </authorList>
    </citation>
    <scope>NUCLEOTIDE SEQUENCE [LARGE SCALE GENOMIC DNA]</scope>
    <source>
        <strain evidence="1 2">H12</strain>
    </source>
</reference>
<sequence length="116" mass="12984">MKNYLAMYLGTPNSMKGWENLSEEEQQQRMQEGMAAWGGWMEKHSDILVAAGGPLGKTKRIDPDGITDTSNNMTGYVIVQAESHEDAARLFEHHPHFSIFPGDCVEVMECMPIPTL</sequence>
<proteinExistence type="predicted"/>
<accession>A0ABY8NEK1</accession>
<dbReference type="Proteomes" id="UP001236500">
    <property type="component" value="Chromosome"/>
</dbReference>
<dbReference type="EMBL" id="CP118605">
    <property type="protein sequence ID" value="WGL15888.1"/>
    <property type="molecule type" value="Genomic_DNA"/>
</dbReference>
<evidence type="ECO:0000313" key="1">
    <source>
        <dbReference type="EMBL" id="WGL15888.1"/>
    </source>
</evidence>
<dbReference type="SUPFAM" id="SSF54909">
    <property type="entry name" value="Dimeric alpha+beta barrel"/>
    <property type="match status" value="1"/>
</dbReference>
<keyword evidence="2" id="KW-1185">Reference proteome</keyword>
<evidence type="ECO:0000313" key="2">
    <source>
        <dbReference type="Proteomes" id="UP001236500"/>
    </source>
</evidence>
<dbReference type="RefSeq" id="WP_280319065.1">
    <property type="nucleotide sequence ID" value="NZ_CP118605.1"/>
</dbReference>
<dbReference type="Gene3D" id="3.30.70.1060">
    <property type="entry name" value="Dimeric alpha+beta barrel"/>
    <property type="match status" value="1"/>
</dbReference>
<name>A0ABY8NEK1_9GAMM</name>
<protein>
    <recommendedName>
        <fullName evidence="3">YCII-related domain-containing protein</fullName>
    </recommendedName>
</protein>
<dbReference type="InterPro" id="IPR011008">
    <property type="entry name" value="Dimeric_a/b-barrel"/>
</dbReference>
<organism evidence="1 2">
    <name type="scientific">Microbulbifer bruguierae</name>
    <dbReference type="NCBI Taxonomy" id="3029061"/>
    <lineage>
        <taxon>Bacteria</taxon>
        <taxon>Pseudomonadati</taxon>
        <taxon>Pseudomonadota</taxon>
        <taxon>Gammaproteobacteria</taxon>
        <taxon>Cellvibrionales</taxon>
        <taxon>Microbulbiferaceae</taxon>
        <taxon>Microbulbifer</taxon>
    </lineage>
</organism>
<gene>
    <name evidence="1" type="ORF">PVT68_14055</name>
</gene>